<dbReference type="EMBL" id="GGEC01058859">
    <property type="protein sequence ID" value="MBX39343.1"/>
    <property type="molecule type" value="Transcribed_RNA"/>
</dbReference>
<name>A0A2P2NA43_RHIMU</name>
<dbReference type="AlphaFoldDB" id="A0A2P2NA43"/>
<reference evidence="1" key="1">
    <citation type="submission" date="2018-02" db="EMBL/GenBank/DDBJ databases">
        <title>Rhizophora mucronata_Transcriptome.</title>
        <authorList>
            <person name="Meera S.P."/>
            <person name="Sreeshan A."/>
            <person name="Augustine A."/>
        </authorList>
    </citation>
    <scope>NUCLEOTIDE SEQUENCE</scope>
    <source>
        <tissue evidence="1">Leaf</tissue>
    </source>
</reference>
<protein>
    <submittedName>
        <fullName evidence="1">Uncharacterized protein</fullName>
    </submittedName>
</protein>
<accession>A0A2P2NA43</accession>
<sequence>MPSKSREISCQVRAKWHQPRTQIRRQTIASYNSTKLICLPFLSIEFYYALMG</sequence>
<proteinExistence type="predicted"/>
<evidence type="ECO:0000313" key="1">
    <source>
        <dbReference type="EMBL" id="MBX39343.1"/>
    </source>
</evidence>
<organism evidence="1">
    <name type="scientific">Rhizophora mucronata</name>
    <name type="common">Asiatic mangrove</name>
    <dbReference type="NCBI Taxonomy" id="61149"/>
    <lineage>
        <taxon>Eukaryota</taxon>
        <taxon>Viridiplantae</taxon>
        <taxon>Streptophyta</taxon>
        <taxon>Embryophyta</taxon>
        <taxon>Tracheophyta</taxon>
        <taxon>Spermatophyta</taxon>
        <taxon>Magnoliopsida</taxon>
        <taxon>eudicotyledons</taxon>
        <taxon>Gunneridae</taxon>
        <taxon>Pentapetalae</taxon>
        <taxon>rosids</taxon>
        <taxon>fabids</taxon>
        <taxon>Malpighiales</taxon>
        <taxon>Rhizophoraceae</taxon>
        <taxon>Rhizophora</taxon>
    </lineage>
</organism>